<feature type="region of interest" description="Disordered" evidence="5">
    <location>
        <begin position="374"/>
        <end position="400"/>
    </location>
</feature>
<feature type="transmembrane region" description="Helical" evidence="6">
    <location>
        <begin position="99"/>
        <end position="118"/>
    </location>
</feature>
<dbReference type="PANTHER" id="PTHR28165:SF1">
    <property type="entry name" value="NON-CLASSICAL EXPORT PROTEIN 2-RELATED"/>
    <property type="match status" value="1"/>
</dbReference>
<dbReference type="AlphaFoldDB" id="A0A8T1WGR5"/>
<dbReference type="PANTHER" id="PTHR28165">
    <property type="entry name" value="NON-CLASSICAL EXPORT PROTEIN 2-RELATED"/>
    <property type="match status" value="1"/>
</dbReference>
<feature type="region of interest" description="Disordered" evidence="5">
    <location>
        <begin position="239"/>
        <end position="271"/>
    </location>
</feature>
<evidence type="ECO:0000313" key="9">
    <source>
        <dbReference type="Proteomes" id="UP000693981"/>
    </source>
</evidence>
<comment type="subcellular location">
    <subcellularLocation>
        <location evidence="1">Membrane</location>
        <topology evidence="1">Multi-pass membrane protein</topology>
    </subcellularLocation>
</comment>
<feature type="domain" description="MARVEL" evidence="7">
    <location>
        <begin position="15"/>
        <end position="156"/>
    </location>
</feature>
<accession>A0A8T1WGR5</accession>
<dbReference type="InterPro" id="IPR008253">
    <property type="entry name" value="Marvel"/>
</dbReference>
<dbReference type="OrthoDB" id="161289at2759"/>
<dbReference type="Pfam" id="PF01284">
    <property type="entry name" value="MARVEL"/>
    <property type="match status" value="1"/>
</dbReference>
<feature type="compositionally biased region" description="Basic and acidic residues" evidence="5">
    <location>
        <begin position="253"/>
        <end position="271"/>
    </location>
</feature>
<protein>
    <recommendedName>
        <fullName evidence="7">MARVEL domain-containing protein</fullName>
    </recommendedName>
</protein>
<feature type="transmembrane region" description="Helical" evidence="6">
    <location>
        <begin position="66"/>
        <end position="87"/>
    </location>
</feature>
<gene>
    <name evidence="8" type="ORF">PHYBOEH_006770</name>
</gene>
<reference evidence="8" key="1">
    <citation type="submission" date="2021-02" db="EMBL/GenBank/DDBJ databases">
        <authorList>
            <person name="Palmer J.M."/>
        </authorList>
    </citation>
    <scope>NUCLEOTIDE SEQUENCE</scope>
    <source>
        <strain evidence="8">SCRP23</strain>
    </source>
</reference>
<dbReference type="EMBL" id="JAGDFL010000363">
    <property type="protein sequence ID" value="KAG7391163.1"/>
    <property type="molecule type" value="Genomic_DNA"/>
</dbReference>
<comment type="caution">
    <text evidence="8">The sequence shown here is derived from an EMBL/GenBank/DDBJ whole genome shotgun (WGS) entry which is preliminary data.</text>
</comment>
<keyword evidence="2 6" id="KW-0812">Transmembrane</keyword>
<name>A0A8T1WGR5_9STRA</name>
<evidence type="ECO:0000256" key="3">
    <source>
        <dbReference type="ARBA" id="ARBA00022989"/>
    </source>
</evidence>
<evidence type="ECO:0000259" key="7">
    <source>
        <dbReference type="Pfam" id="PF01284"/>
    </source>
</evidence>
<feature type="compositionally biased region" description="Basic and acidic residues" evidence="5">
    <location>
        <begin position="374"/>
        <end position="384"/>
    </location>
</feature>
<dbReference type="InterPro" id="IPR052649">
    <property type="entry name" value="NCE102-like"/>
</dbReference>
<dbReference type="GO" id="GO:0016020">
    <property type="term" value="C:membrane"/>
    <property type="evidence" value="ECO:0007669"/>
    <property type="project" value="UniProtKB-SubCell"/>
</dbReference>
<feature type="transmembrane region" description="Helical" evidence="6">
    <location>
        <begin position="138"/>
        <end position="160"/>
    </location>
</feature>
<evidence type="ECO:0000313" key="8">
    <source>
        <dbReference type="EMBL" id="KAG7391163.1"/>
    </source>
</evidence>
<keyword evidence="3 6" id="KW-1133">Transmembrane helix</keyword>
<evidence type="ECO:0000256" key="1">
    <source>
        <dbReference type="ARBA" id="ARBA00004141"/>
    </source>
</evidence>
<evidence type="ECO:0000256" key="6">
    <source>
        <dbReference type="SAM" id="Phobius"/>
    </source>
</evidence>
<evidence type="ECO:0000256" key="4">
    <source>
        <dbReference type="ARBA" id="ARBA00023136"/>
    </source>
</evidence>
<keyword evidence="9" id="KW-1185">Reference proteome</keyword>
<dbReference type="Proteomes" id="UP000693981">
    <property type="component" value="Unassembled WGS sequence"/>
</dbReference>
<sequence length="462" mass="49609">MKPSLRCGQQHDRLISLSLRSLQLAACLVGLILISSSFKSQQITLVNDDGRSHEVTVYYGGPAVNFALMLTFAACLYALFFLVLVFTLRCASMPPPWSFGVDAVFTILFMSAGCALAASDYVRYCDALDDHVRCVLLASGAALCFMAFVAFLLSVAWGAWMRNTWLTPRRKDPTGPLRSAQSTDPVLGDMIVDDMERATTTYTSNSNQFNGENEDMMETQGRRIGGAMEAQLRVVTDGMMGSPASSTSKKNHGRDDSMMEAAKKSHRSDSAMMEAAKKSHRSDSAMMEAAKSRHANLAMEAQFGIAAQEATPAPAFRTSKRSRGGAMMEGAKSHYSNPAMEVQFGIAAQEATPAPAFRSSKRSRGGAMMEARAISHNERTHESRVGGGADSSTDALGKAEEAKQIATDALTLASQAEQHAEAAEAAAELNVMLQLGAMTANVADDASNGNQATAENRHNYGH</sequence>
<organism evidence="8 9">
    <name type="scientific">Phytophthora boehmeriae</name>
    <dbReference type="NCBI Taxonomy" id="109152"/>
    <lineage>
        <taxon>Eukaryota</taxon>
        <taxon>Sar</taxon>
        <taxon>Stramenopiles</taxon>
        <taxon>Oomycota</taxon>
        <taxon>Peronosporomycetes</taxon>
        <taxon>Peronosporales</taxon>
        <taxon>Peronosporaceae</taxon>
        <taxon>Phytophthora</taxon>
    </lineage>
</organism>
<evidence type="ECO:0000256" key="2">
    <source>
        <dbReference type="ARBA" id="ARBA00022692"/>
    </source>
</evidence>
<proteinExistence type="predicted"/>
<keyword evidence="4 6" id="KW-0472">Membrane</keyword>
<evidence type="ECO:0000256" key="5">
    <source>
        <dbReference type="SAM" id="MobiDB-lite"/>
    </source>
</evidence>